<feature type="region of interest" description="Disordered" evidence="1">
    <location>
        <begin position="128"/>
        <end position="156"/>
    </location>
</feature>
<protein>
    <submittedName>
        <fullName evidence="2">WGS project CAEQ00000000 data, annotated contig 1131</fullName>
    </submittedName>
</protein>
<reference evidence="3" key="1">
    <citation type="submission" date="2011-07" db="EMBL/GenBank/DDBJ databases">
        <title>Divergent evolution of antigenic variation in African trypanosomes.</title>
        <authorList>
            <person name="Jackson A.P."/>
            <person name="Berry A."/>
            <person name="Allison H.C."/>
            <person name="Burton P."/>
            <person name="Anderson J."/>
            <person name="Aslett M."/>
            <person name="Brown R."/>
            <person name="Corton N."/>
            <person name="Harris D."/>
            <person name="Hauser H."/>
            <person name="Gamble J."/>
            <person name="Gilderthorp R."/>
            <person name="McQuillan J."/>
            <person name="Quail M.A."/>
            <person name="Sanders M."/>
            <person name="Van Tonder A."/>
            <person name="Ginger M.L."/>
            <person name="Donelson J.E."/>
            <person name="Field M.C."/>
            <person name="Barry J.D."/>
            <person name="Berriman M."/>
            <person name="Hertz-Fowler C."/>
        </authorList>
    </citation>
    <scope>NUCLEOTIDE SEQUENCE [LARGE SCALE GENOMIC DNA]</scope>
    <source>
        <strain evidence="3">IL3000</strain>
    </source>
</reference>
<proteinExistence type="predicted"/>
<dbReference type="VEuPathDB" id="TriTrypDB:TcIL3000_0_28190"/>
<feature type="compositionally biased region" description="Basic and acidic residues" evidence="1">
    <location>
        <begin position="142"/>
        <end position="156"/>
    </location>
</feature>
<dbReference type="Proteomes" id="UP000000702">
    <property type="component" value="Unassembled WGS sequence"/>
</dbReference>
<accession>F9W3Z9</accession>
<evidence type="ECO:0000313" key="3">
    <source>
        <dbReference type="Proteomes" id="UP000000702"/>
    </source>
</evidence>
<comment type="caution">
    <text evidence="2">The sequence shown here is derived from an EMBL/GenBank/DDBJ whole genome shotgun (WGS) entry which is preliminary data.</text>
</comment>
<sequence length="187" mass="21624">MWMCVSQMRGRLREQLLRNSWDLFSHHIKTLGDRAKKELPVKVEAIVRCILNLALRHIQKWAHTQEQAQISMSSWSWSSPTPQKEEDSTCSDVEFLGMALPRRRKRAVPQAPPRGQEVQPEVVVVRETIPTRSPPPLPAPTQREEPLQETHVPEVEVEKAPTARFSMWNMEKVWKSLSCKASRTRNS</sequence>
<name>F9W3Z9_TRYCI</name>
<dbReference type="AlphaFoldDB" id="F9W3Z9"/>
<evidence type="ECO:0000256" key="1">
    <source>
        <dbReference type="SAM" id="MobiDB-lite"/>
    </source>
</evidence>
<evidence type="ECO:0000313" key="2">
    <source>
        <dbReference type="EMBL" id="CCD11880.1"/>
    </source>
</evidence>
<organism evidence="2 3">
    <name type="scientific">Trypanosoma congolense (strain IL3000)</name>
    <dbReference type="NCBI Taxonomy" id="1068625"/>
    <lineage>
        <taxon>Eukaryota</taxon>
        <taxon>Discoba</taxon>
        <taxon>Euglenozoa</taxon>
        <taxon>Kinetoplastea</taxon>
        <taxon>Metakinetoplastina</taxon>
        <taxon>Trypanosomatida</taxon>
        <taxon>Trypanosomatidae</taxon>
        <taxon>Trypanosoma</taxon>
        <taxon>Nannomonas</taxon>
    </lineage>
</organism>
<dbReference type="EMBL" id="CAEQ01000498">
    <property type="protein sequence ID" value="CCD11880.1"/>
    <property type="molecule type" value="Genomic_DNA"/>
</dbReference>
<reference evidence="2 3" key="2">
    <citation type="journal article" date="2012" name="Proc. Natl. Acad. Sci. U.S.A.">
        <title>Antigenic diversity is generated by distinct evolutionary mechanisms in African trypanosome species.</title>
        <authorList>
            <person name="Jackson A.P."/>
            <person name="Berry A."/>
            <person name="Aslett M."/>
            <person name="Allison H.C."/>
            <person name="Burton P."/>
            <person name="Vavrova-Anderson J."/>
            <person name="Brown R."/>
            <person name="Browne H."/>
            <person name="Corton N."/>
            <person name="Hauser H."/>
            <person name="Gamble J."/>
            <person name="Gilderthorp R."/>
            <person name="Marcello L."/>
            <person name="McQuillan J."/>
            <person name="Otto T.D."/>
            <person name="Quail M.A."/>
            <person name="Sanders M.J."/>
            <person name="van Tonder A."/>
            <person name="Ginger M.L."/>
            <person name="Field M.C."/>
            <person name="Barry J.D."/>
            <person name="Hertz-Fowler C."/>
            <person name="Berriman M."/>
        </authorList>
    </citation>
    <scope>NUCLEOTIDE SEQUENCE [LARGE SCALE GENOMIC DNA]</scope>
    <source>
        <strain evidence="2 3">IL3000</strain>
    </source>
</reference>
<keyword evidence="3" id="KW-1185">Reference proteome</keyword>
<gene>
    <name evidence="2" type="ORF">TCIL3000_0_28190</name>
</gene>